<dbReference type="Gene3D" id="3.40.50.300">
    <property type="entry name" value="P-loop containing nucleotide triphosphate hydrolases"/>
    <property type="match status" value="1"/>
</dbReference>
<geneLocation type="plasmid" evidence="8">
    <name>psms3-1</name>
</geneLocation>
<dbReference type="InterPro" id="IPR013563">
    <property type="entry name" value="Oligopep_ABC_C"/>
</dbReference>
<keyword evidence="8" id="KW-1185">Reference proteome</keyword>
<dbReference type="GO" id="GO:0015833">
    <property type="term" value="P:peptide transport"/>
    <property type="evidence" value="ECO:0007669"/>
    <property type="project" value="InterPro"/>
</dbReference>
<proteinExistence type="inferred from homology"/>
<reference evidence="7 8" key="1">
    <citation type="submission" date="2017-07" db="EMBL/GenBank/DDBJ databases">
        <title>Genome Sequence of Antarctobacter heliothermus Strain SMS3 Isolated from a culture of the Diatom Skeletonema marinoi.</title>
        <authorList>
            <person name="Topel M."/>
            <person name="Pinder M.I.M."/>
            <person name="Johansson O.N."/>
            <person name="Kourtchenko O."/>
            <person name="Godhe A."/>
            <person name="Clarke A.K."/>
        </authorList>
    </citation>
    <scope>NUCLEOTIDE SEQUENCE [LARGE SCALE GENOMIC DNA]</scope>
    <source>
        <strain evidence="7 8">SMS3</strain>
        <plasmid evidence="8">Plasmid psms3-1</plasmid>
    </source>
</reference>
<feature type="domain" description="ABC transporter" evidence="6">
    <location>
        <begin position="26"/>
        <end position="255"/>
    </location>
</feature>
<comment type="similarity">
    <text evidence="2">Belongs to the ABC transporter superfamily.</text>
</comment>
<dbReference type="GO" id="GO:0055085">
    <property type="term" value="P:transmembrane transport"/>
    <property type="evidence" value="ECO:0007669"/>
    <property type="project" value="UniProtKB-ARBA"/>
</dbReference>
<keyword evidence="5 7" id="KW-0067">ATP-binding</keyword>
<dbReference type="InterPro" id="IPR003439">
    <property type="entry name" value="ABC_transporter-like_ATP-bd"/>
</dbReference>
<dbReference type="GO" id="GO:0005886">
    <property type="term" value="C:plasma membrane"/>
    <property type="evidence" value="ECO:0007669"/>
    <property type="project" value="UniProtKB-SubCell"/>
</dbReference>
<keyword evidence="7" id="KW-0614">Plasmid</keyword>
<name>A0A222EB04_9RHOB</name>
<evidence type="ECO:0000256" key="4">
    <source>
        <dbReference type="ARBA" id="ARBA00022741"/>
    </source>
</evidence>
<sequence length="323" mass="35093">MSETVLSVRDLGRRFGSEGDFVTRALRRVGLAPPPAVVHAVEDVSFDLKAGEVLGVVGESGCGKSTLGRMVAGLLEPTSGTIDRPEAKGAALPMQMIFQDPFSSLNPRKRVKSLIGEAPRVHRLTTPAEADTYVADLMERCGIDPSYGDRFPHAFSGGQRQRVGIARALAVQPEVLVCDEAVSALDVSIQAQIVNLFMDLRDELGLTYLFISHDLGIVEHISDRVLVMYLGRVVEMGPVDRIFDAPAHPYTRALIDGVPRLDRRRTVYAPIKGDIPSPLNPPSGCAFHPRCPLATDLCRAERPALRDMGDGRQAACHHTETPT</sequence>
<dbReference type="Pfam" id="PF08352">
    <property type="entry name" value="oligo_HPY"/>
    <property type="match status" value="1"/>
</dbReference>
<gene>
    <name evidence="7" type="ORF">ANTHELSMS3_04900</name>
</gene>
<dbReference type="PANTHER" id="PTHR43776:SF7">
    <property type="entry name" value="D,D-DIPEPTIDE TRANSPORT ATP-BINDING PROTEIN DDPF-RELATED"/>
    <property type="match status" value="1"/>
</dbReference>
<dbReference type="FunFam" id="3.40.50.300:FF:000016">
    <property type="entry name" value="Oligopeptide ABC transporter ATP-binding component"/>
    <property type="match status" value="1"/>
</dbReference>
<dbReference type="AlphaFoldDB" id="A0A222EB04"/>
<evidence type="ECO:0000256" key="3">
    <source>
        <dbReference type="ARBA" id="ARBA00022448"/>
    </source>
</evidence>
<dbReference type="CDD" id="cd03257">
    <property type="entry name" value="ABC_NikE_OppD_transporters"/>
    <property type="match status" value="1"/>
</dbReference>
<dbReference type="InterPro" id="IPR017871">
    <property type="entry name" value="ABC_transporter-like_CS"/>
</dbReference>
<evidence type="ECO:0000256" key="1">
    <source>
        <dbReference type="ARBA" id="ARBA00004417"/>
    </source>
</evidence>
<dbReference type="RefSeq" id="WP_094037398.1">
    <property type="nucleotide sequence ID" value="NZ_CP022541.1"/>
</dbReference>
<organism evidence="7 8">
    <name type="scientific">Antarctobacter heliothermus</name>
    <dbReference type="NCBI Taxonomy" id="74033"/>
    <lineage>
        <taxon>Bacteria</taxon>
        <taxon>Pseudomonadati</taxon>
        <taxon>Pseudomonadota</taxon>
        <taxon>Alphaproteobacteria</taxon>
        <taxon>Rhodobacterales</taxon>
        <taxon>Roseobacteraceae</taxon>
        <taxon>Antarctobacter</taxon>
    </lineage>
</organism>
<dbReference type="InterPro" id="IPR003593">
    <property type="entry name" value="AAA+_ATPase"/>
</dbReference>
<dbReference type="SUPFAM" id="SSF52540">
    <property type="entry name" value="P-loop containing nucleoside triphosphate hydrolases"/>
    <property type="match status" value="1"/>
</dbReference>
<dbReference type="OrthoDB" id="9802264at2"/>
<comment type="subcellular location">
    <subcellularLocation>
        <location evidence="1">Cell inner membrane</location>
        <topology evidence="1">Peripheral membrane protein</topology>
    </subcellularLocation>
</comment>
<accession>A0A222EB04</accession>
<dbReference type="Proteomes" id="UP000203589">
    <property type="component" value="Plasmid pSMS3-1"/>
</dbReference>
<dbReference type="PROSITE" id="PS00211">
    <property type="entry name" value="ABC_TRANSPORTER_1"/>
    <property type="match status" value="1"/>
</dbReference>
<dbReference type="KEGG" id="aht:ANTHELSMS3_04900"/>
<dbReference type="SMART" id="SM00382">
    <property type="entry name" value="AAA"/>
    <property type="match status" value="1"/>
</dbReference>
<evidence type="ECO:0000256" key="2">
    <source>
        <dbReference type="ARBA" id="ARBA00005417"/>
    </source>
</evidence>
<dbReference type="PANTHER" id="PTHR43776">
    <property type="entry name" value="TRANSPORT ATP-BINDING PROTEIN"/>
    <property type="match status" value="1"/>
</dbReference>
<keyword evidence="4" id="KW-0547">Nucleotide-binding</keyword>
<dbReference type="Pfam" id="PF00005">
    <property type="entry name" value="ABC_tran"/>
    <property type="match status" value="1"/>
</dbReference>
<dbReference type="PROSITE" id="PS50893">
    <property type="entry name" value="ABC_TRANSPORTER_2"/>
    <property type="match status" value="1"/>
</dbReference>
<dbReference type="InterPro" id="IPR050319">
    <property type="entry name" value="ABC_transp_ATP-bind"/>
</dbReference>
<dbReference type="EMBL" id="CP022541">
    <property type="protein sequence ID" value="ASP23290.1"/>
    <property type="molecule type" value="Genomic_DNA"/>
</dbReference>
<protein>
    <submittedName>
        <fullName evidence="7">Peptide ABC transporter ATP-binding protein</fullName>
    </submittedName>
</protein>
<evidence type="ECO:0000313" key="7">
    <source>
        <dbReference type="EMBL" id="ASP23290.1"/>
    </source>
</evidence>
<evidence type="ECO:0000313" key="8">
    <source>
        <dbReference type="Proteomes" id="UP000203589"/>
    </source>
</evidence>
<dbReference type="InterPro" id="IPR027417">
    <property type="entry name" value="P-loop_NTPase"/>
</dbReference>
<dbReference type="GO" id="GO:0016887">
    <property type="term" value="F:ATP hydrolysis activity"/>
    <property type="evidence" value="ECO:0007669"/>
    <property type="project" value="InterPro"/>
</dbReference>
<evidence type="ECO:0000259" key="6">
    <source>
        <dbReference type="PROSITE" id="PS50893"/>
    </source>
</evidence>
<keyword evidence="3" id="KW-0813">Transport</keyword>
<dbReference type="NCBIfam" id="TIGR01727">
    <property type="entry name" value="oligo_HPY"/>
    <property type="match status" value="1"/>
</dbReference>
<dbReference type="GO" id="GO:0005524">
    <property type="term" value="F:ATP binding"/>
    <property type="evidence" value="ECO:0007669"/>
    <property type="project" value="UniProtKB-KW"/>
</dbReference>
<evidence type="ECO:0000256" key="5">
    <source>
        <dbReference type="ARBA" id="ARBA00022840"/>
    </source>
</evidence>